<dbReference type="EMBL" id="CAJVCH010177906">
    <property type="protein sequence ID" value="CAG7729412.1"/>
    <property type="molecule type" value="Genomic_DNA"/>
</dbReference>
<dbReference type="AlphaFoldDB" id="A0A8J2K506"/>
<keyword evidence="2" id="KW-1185">Reference proteome</keyword>
<accession>A0A8J2K506</accession>
<proteinExistence type="predicted"/>
<name>A0A8J2K506_9HEXA</name>
<evidence type="ECO:0000313" key="2">
    <source>
        <dbReference type="Proteomes" id="UP000708208"/>
    </source>
</evidence>
<dbReference type="Proteomes" id="UP000708208">
    <property type="component" value="Unassembled WGS sequence"/>
</dbReference>
<sequence length="100" mass="11267">GAVDDGLADCYTLDADIDAVMCMERSTNKEDFFLIPFQKAIPLLLECSIEPIKDCSKGNVLKELRLLNLWTQVTNRWISSHSAIWTELNPPKSTILNLLT</sequence>
<feature type="non-terminal residue" evidence="1">
    <location>
        <position position="1"/>
    </location>
</feature>
<organism evidence="1 2">
    <name type="scientific">Allacma fusca</name>
    <dbReference type="NCBI Taxonomy" id="39272"/>
    <lineage>
        <taxon>Eukaryota</taxon>
        <taxon>Metazoa</taxon>
        <taxon>Ecdysozoa</taxon>
        <taxon>Arthropoda</taxon>
        <taxon>Hexapoda</taxon>
        <taxon>Collembola</taxon>
        <taxon>Symphypleona</taxon>
        <taxon>Sminthuridae</taxon>
        <taxon>Allacma</taxon>
    </lineage>
</organism>
<gene>
    <name evidence="1" type="ORF">AFUS01_LOCUS18128</name>
</gene>
<reference evidence="1" key="1">
    <citation type="submission" date="2021-06" db="EMBL/GenBank/DDBJ databases">
        <authorList>
            <person name="Hodson N. C."/>
            <person name="Mongue J. A."/>
            <person name="Jaron S. K."/>
        </authorList>
    </citation>
    <scope>NUCLEOTIDE SEQUENCE</scope>
</reference>
<protein>
    <submittedName>
        <fullName evidence="1">Uncharacterized protein</fullName>
    </submittedName>
</protein>
<comment type="caution">
    <text evidence="1">The sequence shown here is derived from an EMBL/GenBank/DDBJ whole genome shotgun (WGS) entry which is preliminary data.</text>
</comment>
<evidence type="ECO:0000313" key="1">
    <source>
        <dbReference type="EMBL" id="CAG7729412.1"/>
    </source>
</evidence>